<accession>A0A3R7XI67</accession>
<evidence type="ECO:0000313" key="2">
    <source>
        <dbReference type="Proteomes" id="UP000284763"/>
    </source>
</evidence>
<organism evidence="1 2">
    <name type="scientific">Methanosalsum natronophilum</name>
    <dbReference type="NCBI Taxonomy" id="768733"/>
    <lineage>
        <taxon>Archaea</taxon>
        <taxon>Methanobacteriati</taxon>
        <taxon>Methanobacteriota</taxon>
        <taxon>Stenosarchaea group</taxon>
        <taxon>Methanomicrobia</taxon>
        <taxon>Methanosarcinales</taxon>
        <taxon>Methanosarcinaceae</taxon>
        <taxon>Methanosalsum</taxon>
    </lineage>
</organism>
<reference evidence="1 2" key="1">
    <citation type="submission" date="2018-08" db="EMBL/GenBank/DDBJ databases">
        <title>The metabolism and importance of syntrophic acetate oxidation coupled to methane or sulfide production in haloalkaline environments.</title>
        <authorList>
            <person name="Timmers P.H.A."/>
            <person name="Vavourakis C.D."/>
            <person name="Sorokin D.Y."/>
            <person name="Sinninghe Damste J.S."/>
            <person name="Muyzer G."/>
            <person name="Stams A.J.M."/>
            <person name="Plugge C.M."/>
        </authorList>
    </citation>
    <scope>NUCLEOTIDE SEQUENCE [LARGE SCALE GENOMIC DNA]</scope>
    <source>
        <strain evidence="1">MSAO_Arc3</strain>
    </source>
</reference>
<comment type="caution">
    <text evidence="1">The sequence shown here is derived from an EMBL/GenBank/DDBJ whole genome shotgun (WGS) entry which is preliminary data.</text>
</comment>
<name>A0A3R7XI67_9EURY</name>
<dbReference type="RefSeq" id="WP_259134461.1">
    <property type="nucleotide sequence ID" value="NZ_JANUCS010000006.1"/>
</dbReference>
<proteinExistence type="predicted"/>
<dbReference type="Proteomes" id="UP000284763">
    <property type="component" value="Unassembled WGS sequence"/>
</dbReference>
<evidence type="ECO:0000313" key="1">
    <source>
        <dbReference type="EMBL" id="RQD85791.1"/>
    </source>
</evidence>
<sequence>MQDIDDESKEKIKNAKNVDELNRIYEHIRAQEEIETEQNETKPFEGIIRQIEDNIEWPVLDTYTLPEKSLSWLTLKGPVFSIDDQVITYSDYFDAFVNLNDYL</sequence>
<dbReference type="AlphaFoldDB" id="A0A3R7XI67"/>
<dbReference type="EMBL" id="QZAB01000283">
    <property type="protein sequence ID" value="RQD85791.1"/>
    <property type="molecule type" value="Genomic_DNA"/>
</dbReference>
<gene>
    <name evidence="1" type="ORF">D5R95_04325</name>
</gene>
<protein>
    <submittedName>
        <fullName evidence="1">Uncharacterized protein</fullName>
    </submittedName>
</protein>